<accession>A0A938YR29</accession>
<evidence type="ECO:0000313" key="1">
    <source>
        <dbReference type="EMBL" id="MBM9477874.1"/>
    </source>
</evidence>
<dbReference type="Pfam" id="PF13416">
    <property type="entry name" value="SBP_bac_8"/>
    <property type="match status" value="1"/>
</dbReference>
<dbReference type="AlphaFoldDB" id="A0A938YR29"/>
<dbReference type="InterPro" id="IPR050490">
    <property type="entry name" value="Bact_solute-bd_prot1"/>
</dbReference>
<reference evidence="1" key="1">
    <citation type="submission" date="2021-01" db="EMBL/GenBank/DDBJ databases">
        <title>KCTC 19127 draft genome.</title>
        <authorList>
            <person name="An D."/>
        </authorList>
    </citation>
    <scope>NUCLEOTIDE SEQUENCE</scope>
    <source>
        <strain evidence="1">KCTC 19127</strain>
    </source>
</reference>
<proteinExistence type="predicted"/>
<name>A0A938YR29_9ACTN</name>
<protein>
    <submittedName>
        <fullName evidence="1">Extracellular solute-binding protein</fullName>
    </submittedName>
</protein>
<comment type="caution">
    <text evidence="1">The sequence shown here is derived from an EMBL/GenBank/DDBJ whole genome shotgun (WGS) entry which is preliminary data.</text>
</comment>
<sequence>MIEPLISGPSGHRLSRRSLLKSASLVGAAALSTPLLGACGASDGVTSAGSTNTSAGGKTQVKIASWMQFEPGRKEAWAAVLDAFNAQSRTAEAVLVGWPFAQYANQVLTQVQAGGLDADLITAPPDLAARLFSLNQFLPATQAIDAAGVHPDEKLHSFVIKEGQFYGVSTVTVGFGLLYNEKVLEEAGLQPPTTPEEWVAQGQQLTVQPDRFGVLQANNMAEAGNFWFNLQNTVNAYDGLWAQGRTPLVTSDPVIKSLELFKTLYDSSMPKGLNDAQSMALMGDGRAAMGVLVSATVNVLKSGSPDVYPLMRSVAPPWAGKKATNRVHPISLYSGSNKQEAATEFLTWLLKPENMADLTMRSLDAIPPYPELEQVPAFQAYLKDLPWLPGYQDVTPVTPMDLMGDFITASDEFGNIVLTSFQQSLSGGVPVAESMGQAQTQLEALASRLT</sequence>
<keyword evidence="2" id="KW-1185">Reference proteome</keyword>
<dbReference type="SUPFAM" id="SSF53850">
    <property type="entry name" value="Periplasmic binding protein-like II"/>
    <property type="match status" value="1"/>
</dbReference>
<dbReference type="PANTHER" id="PTHR43649">
    <property type="entry name" value="ARABINOSE-BINDING PROTEIN-RELATED"/>
    <property type="match status" value="1"/>
</dbReference>
<dbReference type="EMBL" id="JAERWL010000014">
    <property type="protein sequence ID" value="MBM9477874.1"/>
    <property type="molecule type" value="Genomic_DNA"/>
</dbReference>
<dbReference type="InterPro" id="IPR006311">
    <property type="entry name" value="TAT_signal"/>
</dbReference>
<dbReference type="PROSITE" id="PS51318">
    <property type="entry name" value="TAT"/>
    <property type="match status" value="1"/>
</dbReference>
<dbReference type="Gene3D" id="3.40.190.10">
    <property type="entry name" value="Periplasmic binding protein-like II"/>
    <property type="match status" value="1"/>
</dbReference>
<gene>
    <name evidence="1" type="ORF">JL107_15610</name>
</gene>
<dbReference type="RefSeq" id="WP_205257999.1">
    <property type="nucleotide sequence ID" value="NZ_BAAAPV010000002.1"/>
</dbReference>
<organism evidence="1 2">
    <name type="scientific">Nakamurella flavida</name>
    <dbReference type="NCBI Taxonomy" id="363630"/>
    <lineage>
        <taxon>Bacteria</taxon>
        <taxon>Bacillati</taxon>
        <taxon>Actinomycetota</taxon>
        <taxon>Actinomycetes</taxon>
        <taxon>Nakamurellales</taxon>
        <taxon>Nakamurellaceae</taxon>
        <taxon>Nakamurella</taxon>
    </lineage>
</organism>
<dbReference type="Proteomes" id="UP000663801">
    <property type="component" value="Unassembled WGS sequence"/>
</dbReference>
<evidence type="ECO:0000313" key="2">
    <source>
        <dbReference type="Proteomes" id="UP000663801"/>
    </source>
</evidence>
<dbReference type="InterPro" id="IPR006059">
    <property type="entry name" value="SBP"/>
</dbReference>